<feature type="region of interest" description="Disordered" evidence="1">
    <location>
        <begin position="42"/>
        <end position="89"/>
    </location>
</feature>
<comment type="caution">
    <text evidence="3">The sequence shown here is derived from an EMBL/GenBank/DDBJ whole genome shotgun (WGS) entry which is preliminary data.</text>
</comment>
<feature type="chain" id="PRO_5015325387" description="Peptidase A2 domain-containing protein" evidence="2">
    <location>
        <begin position="22"/>
        <end position="365"/>
    </location>
</feature>
<evidence type="ECO:0000256" key="2">
    <source>
        <dbReference type="SAM" id="SignalP"/>
    </source>
</evidence>
<dbReference type="Gene3D" id="2.40.70.10">
    <property type="entry name" value="Acid Proteases"/>
    <property type="match status" value="1"/>
</dbReference>
<dbReference type="InterPro" id="IPR021109">
    <property type="entry name" value="Peptidase_aspartic_dom_sf"/>
</dbReference>
<reference evidence="3 4" key="1">
    <citation type="submission" date="2017-06" db="EMBL/GenBank/DDBJ databases">
        <title>Genome sequencing of cyanobaciteial culture collection at National Institute for Environmental Studies (NIES).</title>
        <authorList>
            <person name="Hirose Y."/>
            <person name="Shimura Y."/>
            <person name="Fujisawa T."/>
            <person name="Nakamura Y."/>
            <person name="Kawachi M."/>
        </authorList>
    </citation>
    <scope>NUCLEOTIDE SEQUENCE [LARGE SCALE GENOMIC DNA]</scope>
    <source>
        <strain evidence="3 4">NIES-4072</strain>
    </source>
</reference>
<proteinExistence type="predicted"/>
<sequence>MALAKLGRLKLIMLQSFLSRATLIFLSSALAVLCVACSEDQRNTATGGNEQPAPIGEQASVQPAVEPTTPAVTSTPEAQPLEPLPSESEPSLFEMGLDKAVGAWSISRSAQSPGDWILVANQYQDAIALMQRVRRQSPEFAIAQTKITEYRRQVKYAQQQANPRPVRVAEPKRIVVVVPQRITTPKYTSPLSPPQEISPLPPKPALPSSAVVIPAQEVFTAPIKRRIGGTPIVEVTFNGQQQFDMIVDTGASGTVITQEMANTLGIVPVGKAKANTASSRAVEFPVGYVNSMAVGGVTVNRVAVAIAGTELETGLLGHDFFGNYDVTIKRNVVEFRPQLRSQINPPETQLTPPTSSKLPRFVGYP</sequence>
<name>A0A2R5FS11_NOSCO</name>
<evidence type="ECO:0000256" key="1">
    <source>
        <dbReference type="SAM" id="MobiDB-lite"/>
    </source>
</evidence>
<dbReference type="Pfam" id="PF13975">
    <property type="entry name" value="gag-asp_proteas"/>
    <property type="match status" value="1"/>
</dbReference>
<dbReference type="CDD" id="cd05483">
    <property type="entry name" value="retropepsin_like_bacteria"/>
    <property type="match status" value="1"/>
</dbReference>
<keyword evidence="4" id="KW-1185">Reference proteome</keyword>
<evidence type="ECO:0000313" key="4">
    <source>
        <dbReference type="Proteomes" id="UP000245124"/>
    </source>
</evidence>
<feature type="signal peptide" evidence="2">
    <location>
        <begin position="1"/>
        <end position="21"/>
    </location>
</feature>
<dbReference type="InterPro" id="IPR034122">
    <property type="entry name" value="Retropepsin-like_bacterial"/>
</dbReference>
<evidence type="ECO:0008006" key="5">
    <source>
        <dbReference type="Google" id="ProtNLM"/>
    </source>
</evidence>
<dbReference type="SUPFAM" id="SSF50630">
    <property type="entry name" value="Acid proteases"/>
    <property type="match status" value="1"/>
</dbReference>
<protein>
    <recommendedName>
        <fullName evidence="5">Peptidase A2 domain-containing protein</fullName>
    </recommendedName>
</protein>
<feature type="compositionally biased region" description="Low complexity" evidence="1">
    <location>
        <begin position="80"/>
        <end position="89"/>
    </location>
</feature>
<feature type="compositionally biased region" description="Polar residues" evidence="1">
    <location>
        <begin position="339"/>
        <end position="357"/>
    </location>
</feature>
<dbReference type="AlphaFoldDB" id="A0A2R5FS11"/>
<dbReference type="Proteomes" id="UP000245124">
    <property type="component" value="Unassembled WGS sequence"/>
</dbReference>
<dbReference type="EMBL" id="BDUD01000001">
    <property type="protein sequence ID" value="GBG18444.1"/>
    <property type="molecule type" value="Genomic_DNA"/>
</dbReference>
<feature type="region of interest" description="Disordered" evidence="1">
    <location>
        <begin position="339"/>
        <end position="365"/>
    </location>
</feature>
<accession>A0A2R5FS11</accession>
<organism evidence="3 4">
    <name type="scientific">Nostoc commune NIES-4072</name>
    <dbReference type="NCBI Taxonomy" id="2005467"/>
    <lineage>
        <taxon>Bacteria</taxon>
        <taxon>Bacillati</taxon>
        <taxon>Cyanobacteriota</taxon>
        <taxon>Cyanophyceae</taxon>
        <taxon>Nostocales</taxon>
        <taxon>Nostocaceae</taxon>
        <taxon>Nostoc</taxon>
    </lineage>
</organism>
<keyword evidence="2" id="KW-0732">Signal</keyword>
<evidence type="ECO:0000313" key="3">
    <source>
        <dbReference type="EMBL" id="GBG18444.1"/>
    </source>
</evidence>
<gene>
    <name evidence="3" type="ORF">NIES4072_21090</name>
</gene>